<evidence type="ECO:0000259" key="6">
    <source>
        <dbReference type="Pfam" id="PF13720"/>
    </source>
</evidence>
<dbReference type="NCBIfam" id="NF003657">
    <property type="entry name" value="PRK05289.1"/>
    <property type="match status" value="1"/>
</dbReference>
<evidence type="ECO:0000256" key="3">
    <source>
        <dbReference type="ARBA" id="ARBA00022679"/>
    </source>
</evidence>
<dbReference type="Gene3D" id="1.20.1180.10">
    <property type="entry name" value="Udp N-acetylglucosamine O-acyltransferase, C-terminal domain"/>
    <property type="match status" value="1"/>
</dbReference>
<organism evidence="7">
    <name type="scientific">marine metagenome</name>
    <dbReference type="NCBI Taxonomy" id="408172"/>
    <lineage>
        <taxon>unclassified sequences</taxon>
        <taxon>metagenomes</taxon>
        <taxon>ecological metagenomes</taxon>
    </lineage>
</organism>
<dbReference type="PANTHER" id="PTHR43480">
    <property type="entry name" value="ACYL-[ACYL-CARRIER-PROTEIN]--UDP-N-ACETYLGLUCOSAMINE O-ACYLTRANSFERASE"/>
    <property type="match status" value="1"/>
</dbReference>
<sequence>MIGNHVTIASGTRIGTECKVFHSSSIGEIPQDMKFTDEQTEAIIGNRTTIREFVTINRGTKASGVTVIGDDCLLMAYVHIAHDCVIGKQVIMSNMTTLGGHVNIGDYVSLGGGVMIHQFCKIGEHAFIGAGYWAVQDVPPYILAAGTPLKFGGINNIGLKRRGFSVEGRKIIKDIYKLYFRSDVNRKDTIVKIYNKFPDSEYKTRILDFIQSSDRGII</sequence>
<evidence type="ECO:0000256" key="2">
    <source>
        <dbReference type="ARBA" id="ARBA00022556"/>
    </source>
</evidence>
<dbReference type="NCBIfam" id="TIGR01852">
    <property type="entry name" value="lipid_A_lpxA"/>
    <property type="match status" value="1"/>
</dbReference>
<dbReference type="Pfam" id="PF00132">
    <property type="entry name" value="Hexapep"/>
    <property type="match status" value="1"/>
</dbReference>
<accession>A0A381TII8</accession>
<dbReference type="GO" id="GO:0008780">
    <property type="term" value="F:acyl-[acyl-carrier-protein]-UDP-N-acetylglucosamine O-acyltransferase activity"/>
    <property type="evidence" value="ECO:0007669"/>
    <property type="project" value="InterPro"/>
</dbReference>
<keyword evidence="4" id="KW-0443">Lipid metabolism</keyword>
<evidence type="ECO:0000256" key="1">
    <source>
        <dbReference type="ARBA" id="ARBA00022516"/>
    </source>
</evidence>
<dbReference type="AlphaFoldDB" id="A0A381TII8"/>
<dbReference type="PANTHER" id="PTHR43480:SF1">
    <property type="entry name" value="ACYL-[ACYL-CARRIER-PROTEIN]--UDP-N-ACETYLGLUCOSAMINE O-ACYLTRANSFERASE, MITOCHONDRIAL-RELATED"/>
    <property type="match status" value="1"/>
</dbReference>
<evidence type="ECO:0000313" key="7">
    <source>
        <dbReference type="EMBL" id="SVA15926.1"/>
    </source>
</evidence>
<dbReference type="InterPro" id="IPR029098">
    <property type="entry name" value="Acetyltransf_C"/>
</dbReference>
<reference evidence="7" key="1">
    <citation type="submission" date="2018-05" db="EMBL/GenBank/DDBJ databases">
        <authorList>
            <person name="Lanie J.A."/>
            <person name="Ng W.-L."/>
            <person name="Kazmierczak K.M."/>
            <person name="Andrzejewski T.M."/>
            <person name="Davidsen T.M."/>
            <person name="Wayne K.J."/>
            <person name="Tettelin H."/>
            <person name="Glass J.I."/>
            <person name="Rusch D."/>
            <person name="Podicherti R."/>
            <person name="Tsui H.-C.T."/>
            <person name="Winkler M.E."/>
        </authorList>
    </citation>
    <scope>NUCLEOTIDE SEQUENCE</scope>
</reference>
<dbReference type="EMBL" id="UINC01004657">
    <property type="protein sequence ID" value="SVA15926.1"/>
    <property type="molecule type" value="Genomic_DNA"/>
</dbReference>
<protein>
    <recommendedName>
        <fullName evidence="6">UDP N-acetylglucosamine O-acyltransferase C-terminal domain-containing protein</fullName>
    </recommendedName>
</protein>
<feature type="domain" description="UDP N-acetylglucosamine O-acyltransferase C-terminal" evidence="6">
    <location>
        <begin position="137"/>
        <end position="218"/>
    </location>
</feature>
<dbReference type="Gene3D" id="2.160.10.10">
    <property type="entry name" value="Hexapeptide repeat proteins"/>
    <property type="match status" value="1"/>
</dbReference>
<keyword evidence="1" id="KW-0444">Lipid biosynthesis</keyword>
<keyword evidence="5" id="KW-0012">Acyltransferase</keyword>
<dbReference type="InterPro" id="IPR011004">
    <property type="entry name" value="Trimer_LpxA-like_sf"/>
</dbReference>
<dbReference type="InterPro" id="IPR001451">
    <property type="entry name" value="Hexapep"/>
</dbReference>
<gene>
    <name evidence="7" type="ORF">METZ01_LOCUS68780</name>
</gene>
<dbReference type="InterPro" id="IPR037157">
    <property type="entry name" value="Acetyltransf_C_sf"/>
</dbReference>
<dbReference type="PIRSF" id="PIRSF000456">
    <property type="entry name" value="UDP-GlcNAc_acltr"/>
    <property type="match status" value="1"/>
</dbReference>
<keyword evidence="3" id="KW-0808">Transferase</keyword>
<dbReference type="Pfam" id="PF13720">
    <property type="entry name" value="Acetyltransf_11"/>
    <property type="match status" value="1"/>
</dbReference>
<proteinExistence type="predicted"/>
<keyword evidence="2" id="KW-0441">Lipid A biosynthesis</keyword>
<evidence type="ECO:0000256" key="4">
    <source>
        <dbReference type="ARBA" id="ARBA00023098"/>
    </source>
</evidence>
<dbReference type="GO" id="GO:0016020">
    <property type="term" value="C:membrane"/>
    <property type="evidence" value="ECO:0007669"/>
    <property type="project" value="GOC"/>
</dbReference>
<dbReference type="SUPFAM" id="SSF51161">
    <property type="entry name" value="Trimeric LpxA-like enzymes"/>
    <property type="match status" value="1"/>
</dbReference>
<evidence type="ECO:0000256" key="5">
    <source>
        <dbReference type="ARBA" id="ARBA00023315"/>
    </source>
</evidence>
<dbReference type="InterPro" id="IPR010137">
    <property type="entry name" value="Lipid_A_LpxA"/>
</dbReference>
<name>A0A381TII8_9ZZZZ</name>
<dbReference type="GO" id="GO:0009245">
    <property type="term" value="P:lipid A biosynthetic process"/>
    <property type="evidence" value="ECO:0007669"/>
    <property type="project" value="UniProtKB-KW"/>
</dbReference>